<name>A0A1V0TT29_9ACTN</name>
<dbReference type="AlphaFoldDB" id="A0A1V0TT29"/>
<dbReference type="OrthoDB" id="3386555at2"/>
<proteinExistence type="predicted"/>
<accession>A0A1V0TT29</accession>
<evidence type="ECO:0000256" key="1">
    <source>
        <dbReference type="SAM" id="MobiDB-lite"/>
    </source>
</evidence>
<evidence type="ECO:0000313" key="3">
    <source>
        <dbReference type="Proteomes" id="UP000192726"/>
    </source>
</evidence>
<reference evidence="2 3" key="1">
    <citation type="submission" date="2017-04" db="EMBL/GenBank/DDBJ databases">
        <title>Complete Genome Sequence of Streptomyces gilvosporeus F607, a Capable Producer of Natamycin.</title>
        <authorList>
            <person name="Zong G."/>
            <person name="Zhong C."/>
            <person name="Fu J."/>
            <person name="Qin R."/>
            <person name="Cao G."/>
        </authorList>
    </citation>
    <scope>NUCLEOTIDE SEQUENCE [LARGE SCALE GENOMIC DNA]</scope>
    <source>
        <strain evidence="2 3">F607</strain>
    </source>
</reference>
<organism evidence="2 3">
    <name type="scientific">Streptomyces gilvosporeus</name>
    <dbReference type="NCBI Taxonomy" id="553510"/>
    <lineage>
        <taxon>Bacteria</taxon>
        <taxon>Bacillati</taxon>
        <taxon>Actinomycetota</taxon>
        <taxon>Actinomycetes</taxon>
        <taxon>Kitasatosporales</taxon>
        <taxon>Streptomycetaceae</taxon>
        <taxon>Streptomyces</taxon>
    </lineage>
</organism>
<protein>
    <submittedName>
        <fullName evidence="2">Uncharacterized protein</fullName>
    </submittedName>
</protein>
<dbReference type="KEGG" id="sgv:B1H19_19635"/>
<feature type="region of interest" description="Disordered" evidence="1">
    <location>
        <begin position="221"/>
        <end position="241"/>
    </location>
</feature>
<sequence>MPGMPPVPAPAPRGSAARSCLTAFLAVVGALGLLGGGGLVAHAYSNASQVTSNRSDYGATMWRNEPVDKLFPEALGTAKDTRTLDIDPKHAQWHRLGISEQTGCDQALSGPLAAKVHKLGCLGALRATYVDPTGNTVATVAVIALPKGTDPEEMHAFFSDEGDKESPPQQVKAFAVPGSLAARWSDARRNASAGAGSSSDLPYAFAASAGAVDGRAAGRLPGEFGSSADHGEQDRVPWEGAASSLVSQLNLHTTDLLDKETTT</sequence>
<dbReference type="Proteomes" id="UP000192726">
    <property type="component" value="Chromosome"/>
</dbReference>
<keyword evidence="3" id="KW-1185">Reference proteome</keyword>
<gene>
    <name evidence="2" type="ORF">B1H19_19635</name>
</gene>
<dbReference type="EMBL" id="CP020569">
    <property type="protein sequence ID" value="ARF56106.1"/>
    <property type="molecule type" value="Genomic_DNA"/>
</dbReference>
<evidence type="ECO:0000313" key="2">
    <source>
        <dbReference type="EMBL" id="ARF56106.1"/>
    </source>
</evidence>
<dbReference type="STRING" id="553510.B1H19_19635"/>